<comment type="caution">
    <text evidence="2">The sequence shown here is derived from an EMBL/GenBank/DDBJ whole genome shotgun (WGS) entry which is preliminary data.</text>
</comment>
<accession>D9PL96</accession>
<dbReference type="InterPro" id="IPR036894">
    <property type="entry name" value="YbaB-like_sf"/>
</dbReference>
<proteinExistence type="inferred from homology"/>
<dbReference type="InterPro" id="IPR004401">
    <property type="entry name" value="YbaB/EbfC"/>
</dbReference>
<dbReference type="NCBIfam" id="TIGR00103">
    <property type="entry name" value="DNA_YbaB_EbfC"/>
    <property type="match status" value="1"/>
</dbReference>
<reference evidence="2" key="2">
    <citation type="journal article" date="2011" name="Microb. Ecol.">
        <title>Taxonomic and Functional Metagenomic Profiling of the Microbial Community in the Anoxic Sediment of a Sub-saline Shallow Lake (Laguna de Carrizo, Central Spain).</title>
        <authorList>
            <person name="Ferrer M."/>
            <person name="Guazzaroni M.E."/>
            <person name="Richter M."/>
            <person name="Garcia-Salamanca A."/>
            <person name="Yarza P."/>
            <person name="Suarez-Suarez A."/>
            <person name="Solano J."/>
            <person name="Alcaide M."/>
            <person name="van Dillewijn P."/>
            <person name="Molina-Henares M.A."/>
            <person name="Lopez-Cortes N."/>
            <person name="Al-Ramahi Y."/>
            <person name="Guerrero C."/>
            <person name="Acosta A."/>
            <person name="de Eugenio L.I."/>
            <person name="Martinez V."/>
            <person name="Marques S."/>
            <person name="Rojo F."/>
            <person name="Santero E."/>
            <person name="Genilloud O."/>
            <person name="Perez-Perez J."/>
            <person name="Rossello-Mora R."/>
            <person name="Ramos J.L."/>
        </authorList>
    </citation>
    <scope>NUCLEOTIDE SEQUENCE</scope>
</reference>
<dbReference type="GO" id="GO:0005829">
    <property type="term" value="C:cytosol"/>
    <property type="evidence" value="ECO:0007669"/>
    <property type="project" value="TreeGrafter"/>
</dbReference>
<dbReference type="AlphaFoldDB" id="D9PL96"/>
<protein>
    <recommendedName>
        <fullName evidence="3">YbaB/EbfC family nucleoid-associated protein</fullName>
    </recommendedName>
</protein>
<dbReference type="HAMAP" id="MF_00274">
    <property type="entry name" value="DNA_YbaB_EbfC"/>
    <property type="match status" value="1"/>
</dbReference>
<evidence type="ECO:0008006" key="3">
    <source>
        <dbReference type="Google" id="ProtNLM"/>
    </source>
</evidence>
<sequence length="93" mass="9996">QQEMEKVKDEIARKIVNAESGGGMVKVTMTGTNQVISLKISPEIVDPGEIEMLEDLIVAAVNNAFKASQEVAAEEMEKVTGMLPSLPGMNFGM</sequence>
<dbReference type="Pfam" id="PF02575">
    <property type="entry name" value="YbaB_DNA_bd"/>
    <property type="match status" value="1"/>
</dbReference>
<dbReference type="PANTHER" id="PTHR33449">
    <property type="entry name" value="NUCLEOID-ASSOCIATED PROTEIN YBAB"/>
    <property type="match status" value="1"/>
</dbReference>
<dbReference type="PIRSF" id="PIRSF004555">
    <property type="entry name" value="UCP004555"/>
    <property type="match status" value="1"/>
</dbReference>
<keyword evidence="1" id="KW-0238">DNA-binding</keyword>
<reference evidence="2" key="1">
    <citation type="submission" date="2010-07" db="EMBL/GenBank/DDBJ databases">
        <authorList>
            <consortium name="CONSOLIDER consortium CSD2007-00005"/>
            <person name="Guazzaroni M.-E."/>
            <person name="Richter M."/>
            <person name="Garcia-Salamanca A."/>
            <person name="Yarza P."/>
            <person name="Ferrer M."/>
        </authorList>
    </citation>
    <scope>NUCLEOTIDE SEQUENCE</scope>
</reference>
<dbReference type="PANTHER" id="PTHR33449:SF1">
    <property type="entry name" value="NUCLEOID-ASSOCIATED PROTEIN YBAB"/>
    <property type="match status" value="1"/>
</dbReference>
<evidence type="ECO:0000313" key="2">
    <source>
        <dbReference type="EMBL" id="EFK95668.1"/>
    </source>
</evidence>
<name>D9PL96_9ZZZZ</name>
<dbReference type="GO" id="GO:0003677">
    <property type="term" value="F:DNA binding"/>
    <property type="evidence" value="ECO:0007669"/>
    <property type="project" value="UniProtKB-KW"/>
</dbReference>
<dbReference type="SUPFAM" id="SSF82607">
    <property type="entry name" value="YbaB-like"/>
    <property type="match status" value="1"/>
</dbReference>
<feature type="non-terminal residue" evidence="2">
    <location>
        <position position="1"/>
    </location>
</feature>
<dbReference type="Gene3D" id="3.30.1310.10">
    <property type="entry name" value="Nucleoid-associated protein YbaB-like domain"/>
    <property type="match status" value="1"/>
</dbReference>
<dbReference type="EMBL" id="ADZX01000704">
    <property type="protein sequence ID" value="EFK95668.1"/>
    <property type="molecule type" value="Genomic_DNA"/>
</dbReference>
<gene>
    <name evidence="2" type="ORF">LDC_2319</name>
</gene>
<evidence type="ECO:0000256" key="1">
    <source>
        <dbReference type="ARBA" id="ARBA00023125"/>
    </source>
</evidence>
<organism evidence="2">
    <name type="scientific">sediment metagenome</name>
    <dbReference type="NCBI Taxonomy" id="749907"/>
    <lineage>
        <taxon>unclassified sequences</taxon>
        <taxon>metagenomes</taxon>
        <taxon>ecological metagenomes</taxon>
    </lineage>
</organism>